<dbReference type="Pfam" id="PF19142">
    <property type="entry name" value="DUF5825"/>
    <property type="match status" value="1"/>
</dbReference>
<evidence type="ECO:0000313" key="1">
    <source>
        <dbReference type="EMBL" id="SCF32722.1"/>
    </source>
</evidence>
<sequence length="182" mass="20157">MTATVPGRPVPDPAWPDATRLLDPVVLTPDEPQSVLALVAVLRDCLSRGSRVTWRCRATGGLDLTPLRHLPPPQWSAGEDRAVTDWRDTFRLGLCYYRQGPGFLGVRDVRDPVESAVYVLDEPPLREAFLRCLTPQRLDDWPTQGQAAAEELIAEGLLLRLGGLAVTLPYRMRVWPVPATAV</sequence>
<dbReference type="EMBL" id="LT607413">
    <property type="protein sequence ID" value="SCF32722.1"/>
    <property type="molecule type" value="Genomic_DNA"/>
</dbReference>
<dbReference type="AlphaFoldDB" id="A0A1C4ZIE5"/>
<reference evidence="2" key="1">
    <citation type="submission" date="2016-06" db="EMBL/GenBank/DDBJ databases">
        <authorList>
            <person name="Varghese N."/>
            <person name="Submissions Spin"/>
        </authorList>
    </citation>
    <scope>NUCLEOTIDE SEQUENCE [LARGE SCALE GENOMIC DNA]</scope>
    <source>
        <strain evidence="2">DSM 43816</strain>
    </source>
</reference>
<keyword evidence="2" id="KW-1185">Reference proteome</keyword>
<dbReference type="Proteomes" id="UP000198253">
    <property type="component" value="Chromosome I"/>
</dbReference>
<dbReference type="RefSeq" id="WP_088984008.1">
    <property type="nucleotide sequence ID" value="NZ_LT607413.1"/>
</dbReference>
<accession>A0A1C4ZIE5</accession>
<evidence type="ECO:0000313" key="2">
    <source>
        <dbReference type="Proteomes" id="UP000198253"/>
    </source>
</evidence>
<proteinExistence type="predicted"/>
<dbReference type="OrthoDB" id="3624112at2"/>
<gene>
    <name evidence="1" type="ORF">GA0070618_5296</name>
</gene>
<dbReference type="InParanoid" id="A0A1C4ZIE5"/>
<name>A0A1C4ZIE5_MICEC</name>
<protein>
    <submittedName>
        <fullName evidence="1">Uncharacterized protein</fullName>
    </submittedName>
</protein>
<organism evidence="1 2">
    <name type="scientific">Micromonospora echinospora</name>
    <name type="common">Micromonospora purpurea</name>
    <dbReference type="NCBI Taxonomy" id="1877"/>
    <lineage>
        <taxon>Bacteria</taxon>
        <taxon>Bacillati</taxon>
        <taxon>Actinomycetota</taxon>
        <taxon>Actinomycetes</taxon>
        <taxon>Micromonosporales</taxon>
        <taxon>Micromonosporaceae</taxon>
        <taxon>Micromonospora</taxon>
    </lineage>
</organism>
<dbReference type="InterPro" id="IPR043863">
    <property type="entry name" value="DUF5825"/>
</dbReference>